<dbReference type="Proteomes" id="UP001174934">
    <property type="component" value="Unassembled WGS sequence"/>
</dbReference>
<dbReference type="AlphaFoldDB" id="A0AA39WGA3"/>
<evidence type="ECO:0008006" key="3">
    <source>
        <dbReference type="Google" id="ProtNLM"/>
    </source>
</evidence>
<evidence type="ECO:0000313" key="2">
    <source>
        <dbReference type="Proteomes" id="UP001174934"/>
    </source>
</evidence>
<accession>A0AA39WGA3</accession>
<evidence type="ECO:0000313" key="1">
    <source>
        <dbReference type="EMBL" id="KAK0614875.1"/>
    </source>
</evidence>
<dbReference type="SUPFAM" id="SSF81383">
    <property type="entry name" value="F-box domain"/>
    <property type="match status" value="1"/>
</dbReference>
<comment type="caution">
    <text evidence="1">The sequence shown here is derived from an EMBL/GenBank/DDBJ whole genome shotgun (WGS) entry which is preliminary data.</text>
</comment>
<organism evidence="1 2">
    <name type="scientific">Bombardia bombarda</name>
    <dbReference type="NCBI Taxonomy" id="252184"/>
    <lineage>
        <taxon>Eukaryota</taxon>
        <taxon>Fungi</taxon>
        <taxon>Dikarya</taxon>
        <taxon>Ascomycota</taxon>
        <taxon>Pezizomycotina</taxon>
        <taxon>Sordariomycetes</taxon>
        <taxon>Sordariomycetidae</taxon>
        <taxon>Sordariales</taxon>
        <taxon>Lasiosphaeriaceae</taxon>
        <taxon>Bombardia</taxon>
    </lineage>
</organism>
<sequence>MADDNTTASGLGLMDDLSTELLSSICASLSYGSIRDVRNLRLVCKTFDRVAVRFTHKVIYFYIMHPADVEMLRHFASTPYIASSIKKMYLPAQGPLPSRASLGQFLSDYAEIIEGVVCRPRWPRDLMETPDPDAAKAINIRQAYVDYLELCAN</sequence>
<dbReference type="EMBL" id="JAULSR010000007">
    <property type="protein sequence ID" value="KAK0614875.1"/>
    <property type="molecule type" value="Genomic_DNA"/>
</dbReference>
<keyword evidence="2" id="KW-1185">Reference proteome</keyword>
<gene>
    <name evidence="1" type="ORF">B0T17DRAFT_510702</name>
</gene>
<dbReference type="InterPro" id="IPR036047">
    <property type="entry name" value="F-box-like_dom_sf"/>
</dbReference>
<protein>
    <recommendedName>
        <fullName evidence="3">F-box domain-containing protein</fullName>
    </recommendedName>
</protein>
<reference evidence="1" key="1">
    <citation type="submission" date="2023-06" db="EMBL/GenBank/DDBJ databases">
        <title>Genome-scale phylogeny and comparative genomics of the fungal order Sordariales.</title>
        <authorList>
            <consortium name="Lawrence Berkeley National Laboratory"/>
            <person name="Hensen N."/>
            <person name="Bonometti L."/>
            <person name="Westerberg I."/>
            <person name="Brannstrom I.O."/>
            <person name="Guillou S."/>
            <person name="Cros-Aarteil S."/>
            <person name="Calhoun S."/>
            <person name="Haridas S."/>
            <person name="Kuo A."/>
            <person name="Mondo S."/>
            <person name="Pangilinan J."/>
            <person name="Riley R."/>
            <person name="LaButti K."/>
            <person name="Andreopoulos B."/>
            <person name="Lipzen A."/>
            <person name="Chen C."/>
            <person name="Yanf M."/>
            <person name="Daum C."/>
            <person name="Ng V."/>
            <person name="Clum A."/>
            <person name="Steindorff A."/>
            <person name="Ohm R."/>
            <person name="Martin F."/>
            <person name="Silar P."/>
            <person name="Natvig D."/>
            <person name="Lalanne C."/>
            <person name="Gautier V."/>
            <person name="Ament-velasquez S.L."/>
            <person name="Kruys A."/>
            <person name="Hutchinson M.I."/>
            <person name="Powell A.J."/>
            <person name="Barry K."/>
            <person name="Miller A.N."/>
            <person name="Grigoriev I.V."/>
            <person name="Debuchy R."/>
            <person name="Gladieux P."/>
            <person name="Thoren M.H."/>
            <person name="Johannesson H."/>
        </authorList>
    </citation>
    <scope>NUCLEOTIDE SEQUENCE</scope>
    <source>
        <strain evidence="1">SMH3391-2</strain>
    </source>
</reference>
<name>A0AA39WGA3_9PEZI</name>
<proteinExistence type="predicted"/>